<dbReference type="EMBL" id="KV425582">
    <property type="protein sequence ID" value="KZT23809.1"/>
    <property type="molecule type" value="Genomic_DNA"/>
</dbReference>
<accession>A0A165RHA8</accession>
<feature type="signal peptide" evidence="1">
    <location>
        <begin position="1"/>
        <end position="17"/>
    </location>
</feature>
<keyword evidence="3" id="KW-1185">Reference proteome</keyword>
<gene>
    <name evidence="2" type="ORF">NEOLEDRAFT_1135956</name>
</gene>
<dbReference type="Proteomes" id="UP000076761">
    <property type="component" value="Unassembled WGS sequence"/>
</dbReference>
<proteinExistence type="predicted"/>
<protein>
    <submittedName>
        <fullName evidence="2">Uncharacterized protein</fullName>
    </submittedName>
</protein>
<dbReference type="InParanoid" id="A0A165RHA8"/>
<feature type="chain" id="PRO_5007865788" evidence="1">
    <location>
        <begin position="18"/>
        <end position="98"/>
    </location>
</feature>
<keyword evidence="1" id="KW-0732">Signal</keyword>
<organism evidence="2 3">
    <name type="scientific">Neolentinus lepideus HHB14362 ss-1</name>
    <dbReference type="NCBI Taxonomy" id="1314782"/>
    <lineage>
        <taxon>Eukaryota</taxon>
        <taxon>Fungi</taxon>
        <taxon>Dikarya</taxon>
        <taxon>Basidiomycota</taxon>
        <taxon>Agaricomycotina</taxon>
        <taxon>Agaricomycetes</taxon>
        <taxon>Gloeophyllales</taxon>
        <taxon>Gloeophyllaceae</taxon>
        <taxon>Neolentinus</taxon>
    </lineage>
</organism>
<name>A0A165RHA8_9AGAM</name>
<evidence type="ECO:0000313" key="3">
    <source>
        <dbReference type="Proteomes" id="UP000076761"/>
    </source>
</evidence>
<sequence length="98" mass="11014">MGTLFLILKLLDPAGVADSTHRKFQMDLNVFVPSSTTNPSHDIDTRLPYVVDTGLLEPADLVRLDMYNARIRSIRFAQRPLSYAATHSLLNLALFLQN</sequence>
<dbReference type="AlphaFoldDB" id="A0A165RHA8"/>
<evidence type="ECO:0000256" key="1">
    <source>
        <dbReference type="SAM" id="SignalP"/>
    </source>
</evidence>
<reference evidence="2 3" key="1">
    <citation type="journal article" date="2016" name="Mol. Biol. Evol.">
        <title>Comparative Genomics of Early-Diverging Mushroom-Forming Fungi Provides Insights into the Origins of Lignocellulose Decay Capabilities.</title>
        <authorList>
            <person name="Nagy L.G."/>
            <person name="Riley R."/>
            <person name="Tritt A."/>
            <person name="Adam C."/>
            <person name="Daum C."/>
            <person name="Floudas D."/>
            <person name="Sun H."/>
            <person name="Yadav J.S."/>
            <person name="Pangilinan J."/>
            <person name="Larsson K.H."/>
            <person name="Matsuura K."/>
            <person name="Barry K."/>
            <person name="Labutti K."/>
            <person name="Kuo R."/>
            <person name="Ohm R.A."/>
            <person name="Bhattacharya S.S."/>
            <person name="Shirouzu T."/>
            <person name="Yoshinaga Y."/>
            <person name="Martin F.M."/>
            <person name="Grigoriev I.V."/>
            <person name="Hibbett D.S."/>
        </authorList>
    </citation>
    <scope>NUCLEOTIDE SEQUENCE [LARGE SCALE GENOMIC DNA]</scope>
    <source>
        <strain evidence="2 3">HHB14362 ss-1</strain>
    </source>
</reference>
<evidence type="ECO:0000313" key="2">
    <source>
        <dbReference type="EMBL" id="KZT23809.1"/>
    </source>
</evidence>